<comment type="catalytic activity">
    <reaction evidence="2">
        <text>carbamate + 2 H(+) = NH4(+) + CO2</text>
        <dbReference type="Rhea" id="RHEA:15649"/>
        <dbReference type="ChEBI" id="CHEBI:13941"/>
        <dbReference type="ChEBI" id="CHEBI:15378"/>
        <dbReference type="ChEBI" id="CHEBI:16526"/>
        <dbReference type="ChEBI" id="CHEBI:28938"/>
    </reaction>
</comment>
<dbReference type="EC" id="3.5.1.-" evidence="2"/>
<reference evidence="4" key="1">
    <citation type="submission" date="2020-11" db="EMBL/GenBank/DDBJ databases">
        <title>Novosphingobium aureum sp. nov., a marine bacterium isolated from sediment of a salt flat.</title>
        <authorList>
            <person name="Yoo Y."/>
            <person name="Kim J.-J."/>
        </authorList>
    </citation>
    <scope>NUCLEOTIDE SEQUENCE</scope>
    <source>
        <strain evidence="4">YJ-S2-02</strain>
    </source>
</reference>
<dbReference type="Gene3D" id="3.40.50.1820">
    <property type="entry name" value="alpha/beta hydrolase"/>
    <property type="match status" value="1"/>
</dbReference>
<dbReference type="GO" id="GO:0006212">
    <property type="term" value="P:uracil catabolic process"/>
    <property type="evidence" value="ECO:0007669"/>
    <property type="project" value="UniProtKB-UniRule"/>
</dbReference>
<accession>A0A931HEU5</accession>
<evidence type="ECO:0000259" key="3">
    <source>
        <dbReference type="Pfam" id="PF00561"/>
    </source>
</evidence>
<protein>
    <recommendedName>
        <fullName evidence="2">Putative carbamate hydrolase RutD</fullName>
        <ecNumber evidence="2">3.5.1.-</ecNumber>
    </recommendedName>
    <alternativeName>
        <fullName evidence="2">Aminohydrolase</fullName>
    </alternativeName>
</protein>
<dbReference type="PANTHER" id="PTHR43433">
    <property type="entry name" value="HYDROLASE, ALPHA/BETA FOLD FAMILY PROTEIN"/>
    <property type="match status" value="1"/>
</dbReference>
<evidence type="ECO:0000256" key="1">
    <source>
        <dbReference type="ARBA" id="ARBA00022801"/>
    </source>
</evidence>
<keyword evidence="1 2" id="KW-0378">Hydrolase</keyword>
<dbReference type="AlphaFoldDB" id="A0A931HEU5"/>
<keyword evidence="5" id="KW-1185">Reference proteome</keyword>
<comment type="function">
    <text evidence="2">Involved in pyrimidine catabolism. May facilitate the hydrolysis of carbamate, a reaction that can also occur spontaneously.</text>
</comment>
<proteinExistence type="inferred from homology"/>
<name>A0A931HEU5_9SPHN</name>
<dbReference type="Pfam" id="PF00561">
    <property type="entry name" value="Abhydrolase_1"/>
    <property type="match status" value="1"/>
</dbReference>
<dbReference type="PANTHER" id="PTHR43433:SF5">
    <property type="entry name" value="AB HYDROLASE-1 DOMAIN-CONTAINING PROTEIN"/>
    <property type="match status" value="1"/>
</dbReference>
<dbReference type="GO" id="GO:0016811">
    <property type="term" value="F:hydrolase activity, acting on carbon-nitrogen (but not peptide) bonds, in linear amides"/>
    <property type="evidence" value="ECO:0007669"/>
    <property type="project" value="InterPro"/>
</dbReference>
<organism evidence="4 5">
    <name type="scientific">Novosphingobium aureum</name>
    <dbReference type="NCBI Taxonomy" id="2792964"/>
    <lineage>
        <taxon>Bacteria</taxon>
        <taxon>Pseudomonadati</taxon>
        <taxon>Pseudomonadota</taxon>
        <taxon>Alphaproteobacteria</taxon>
        <taxon>Sphingomonadales</taxon>
        <taxon>Sphingomonadaceae</taxon>
        <taxon>Novosphingobium</taxon>
    </lineage>
</organism>
<dbReference type="RefSeq" id="WP_197166781.1">
    <property type="nucleotide sequence ID" value="NZ_JADZGI010000004.1"/>
</dbReference>
<dbReference type="HAMAP" id="MF_00832">
    <property type="entry name" value="RutD"/>
    <property type="match status" value="1"/>
</dbReference>
<dbReference type="EMBL" id="JADZGI010000004">
    <property type="protein sequence ID" value="MBH0114852.1"/>
    <property type="molecule type" value="Genomic_DNA"/>
</dbReference>
<dbReference type="InterPro" id="IPR019913">
    <property type="entry name" value="Pyrimidine_utilisation_RutD"/>
</dbReference>
<dbReference type="Proteomes" id="UP000617634">
    <property type="component" value="Unassembled WGS sequence"/>
</dbReference>
<dbReference type="NCBIfam" id="TIGR03611">
    <property type="entry name" value="RutD"/>
    <property type="match status" value="1"/>
</dbReference>
<gene>
    <name evidence="2 4" type="primary">rutD</name>
    <name evidence="4" type="ORF">I5E68_18035</name>
</gene>
<sequence length="269" mass="28823">MPEAAGLYYEEHGASDAPVLLVSSGLGGSAGYWAPNLAAFAAHFRVIAYDHRGTGRSERALPGDLSLADLGADMLALMDALGIAKASFMGHAIGGMAALELARRAPDRVERLVVINGWTRLDPQTARCFKVRLTLLREAGVEPFLEAQPLFLFPPDWLSENDGRLRAESATHLAHWPGDAVMEARIGAARCFDASDWIGEIACPVLAVSAADDLLVPWRNSLALAQAVREGAHLAYTWGAHAVNASAPDPFNRDVPAWLTGKALPNREP</sequence>
<evidence type="ECO:0000256" key="2">
    <source>
        <dbReference type="HAMAP-Rule" id="MF_00832"/>
    </source>
</evidence>
<dbReference type="GO" id="GO:0019740">
    <property type="term" value="P:nitrogen utilization"/>
    <property type="evidence" value="ECO:0007669"/>
    <property type="project" value="UniProtKB-UniRule"/>
</dbReference>
<dbReference type="InterPro" id="IPR000073">
    <property type="entry name" value="AB_hydrolase_1"/>
</dbReference>
<feature type="domain" description="AB hydrolase-1" evidence="3">
    <location>
        <begin position="18"/>
        <end position="230"/>
    </location>
</feature>
<dbReference type="InterPro" id="IPR029058">
    <property type="entry name" value="AB_hydrolase_fold"/>
</dbReference>
<evidence type="ECO:0000313" key="4">
    <source>
        <dbReference type="EMBL" id="MBH0114852.1"/>
    </source>
</evidence>
<dbReference type="InterPro" id="IPR050471">
    <property type="entry name" value="AB_hydrolase"/>
</dbReference>
<comment type="similarity">
    <text evidence="2">Belongs to the AB hydrolase superfamily. Hydrolase RutD family.</text>
</comment>
<dbReference type="SUPFAM" id="SSF53474">
    <property type="entry name" value="alpha/beta-Hydrolases"/>
    <property type="match status" value="1"/>
</dbReference>
<comment type="caution">
    <text evidence="4">The sequence shown here is derived from an EMBL/GenBank/DDBJ whole genome shotgun (WGS) entry which is preliminary data.</text>
</comment>
<dbReference type="PRINTS" id="PR00111">
    <property type="entry name" value="ABHYDROLASE"/>
</dbReference>
<evidence type="ECO:0000313" key="5">
    <source>
        <dbReference type="Proteomes" id="UP000617634"/>
    </source>
</evidence>